<dbReference type="Pfam" id="PF03235">
    <property type="entry name" value="GmrSD_N"/>
    <property type="match status" value="1"/>
</dbReference>
<dbReference type="PANTHER" id="PTHR35149:SF2">
    <property type="entry name" value="DUF262 DOMAIN-CONTAINING PROTEIN"/>
    <property type="match status" value="1"/>
</dbReference>
<accession>A0ABS8F7G8</accession>
<dbReference type="Pfam" id="PF07510">
    <property type="entry name" value="GmrSD_C"/>
    <property type="match status" value="1"/>
</dbReference>
<feature type="domain" description="DUF4357" evidence="3">
    <location>
        <begin position="621"/>
        <end position="670"/>
    </location>
</feature>
<dbReference type="EMBL" id="JAJEQL010000009">
    <property type="protein sequence ID" value="MCC2199184.1"/>
    <property type="molecule type" value="Genomic_DNA"/>
</dbReference>
<proteinExistence type="predicted"/>
<reference evidence="4" key="1">
    <citation type="submission" date="2021-10" db="EMBL/GenBank/DDBJ databases">
        <title>Anaerobic single-cell dispensing facilitates the cultivation of human gut bacteria.</title>
        <authorList>
            <person name="Afrizal A."/>
        </authorList>
    </citation>
    <scope>NUCLEOTIDE SEQUENCE</scope>
    <source>
        <strain evidence="4">CLA-AA-H233</strain>
    </source>
</reference>
<dbReference type="Proteomes" id="UP001430637">
    <property type="component" value="Unassembled WGS sequence"/>
</dbReference>
<evidence type="ECO:0000259" key="1">
    <source>
        <dbReference type="Pfam" id="PF03235"/>
    </source>
</evidence>
<evidence type="ECO:0000259" key="2">
    <source>
        <dbReference type="Pfam" id="PF07510"/>
    </source>
</evidence>
<evidence type="ECO:0000313" key="5">
    <source>
        <dbReference type="Proteomes" id="UP001430637"/>
    </source>
</evidence>
<dbReference type="InterPro" id="IPR025579">
    <property type="entry name" value="DUF4357"/>
</dbReference>
<dbReference type="RefSeq" id="WP_227620761.1">
    <property type="nucleotide sequence ID" value="NZ_JAJEQL010000009.1"/>
</dbReference>
<dbReference type="PANTHER" id="PTHR35149">
    <property type="entry name" value="SLL5132 PROTEIN"/>
    <property type="match status" value="1"/>
</dbReference>
<feature type="domain" description="GmrSD restriction endonucleases C-terminal" evidence="2">
    <location>
        <begin position="423"/>
        <end position="557"/>
    </location>
</feature>
<feature type="domain" description="GmrSD restriction endonucleases N-terminal" evidence="1">
    <location>
        <begin position="16"/>
        <end position="236"/>
    </location>
</feature>
<organism evidence="4 5">
    <name type="scientific">Faecalibacterium butyricigenerans</name>
    <dbReference type="NCBI Taxonomy" id="1851427"/>
    <lineage>
        <taxon>Bacteria</taxon>
        <taxon>Bacillati</taxon>
        <taxon>Bacillota</taxon>
        <taxon>Clostridia</taxon>
        <taxon>Eubacteriales</taxon>
        <taxon>Oscillospiraceae</taxon>
        <taxon>Faecalibacterium</taxon>
    </lineage>
</organism>
<comment type="caution">
    <text evidence="4">The sequence shown here is derived from an EMBL/GenBank/DDBJ whole genome shotgun (WGS) entry which is preliminary data.</text>
</comment>
<dbReference type="InterPro" id="IPR004919">
    <property type="entry name" value="GmrSD_N"/>
</dbReference>
<keyword evidence="5" id="KW-1185">Reference proteome</keyword>
<evidence type="ECO:0000313" key="4">
    <source>
        <dbReference type="EMBL" id="MCC2199184.1"/>
    </source>
</evidence>
<protein>
    <submittedName>
        <fullName evidence="4">DUF4357 domain-containing protein</fullName>
    </submittedName>
</protein>
<dbReference type="InterPro" id="IPR011089">
    <property type="entry name" value="GmrSD_C"/>
</dbReference>
<sequence>MSSVVSSKITGKEYPLSKIFSSDFEYHIPGYQRPYAWTEDETGALFDDLYGFFQTENTENFFLGSIVLIKDEQNRYADVIDGQQRLTTLSILFAVLADTFDNEDYKMDCKKYLQEKGNVLEGIEAQPRLFLKEKDQPFFHKYIQNIQLDALGQLDPAVLDTEAKLHIQKNCAVLRESFAEMFSNDDDRLRFTQFLLTRCYLVVVSTPSQESAFRIFTVMNSRGLDLLPTDIIKSTVIGSLPKEKQQGYTEKWEGLEELTGRDGFNEVFTHTRTIFVKERQKKTLREEFEEYVLKTVSPEQLIDDYLVPYTNAYVQLKNCEFTATHHADEVNGLLFWLNKTNNSDWMPPAIKFLAEHPNDSKYVLWFIRKLERLASYLLVTAQDVNHRVDRYKWLLVEMESRPDSTLADPLRNIELTDWEKEQFQQTLDGEIYTMTAQRRNYIIQRLDSFMSDGGASYNQKLFTIEHVLPQHPPVHGSWLELWPDEQERKYWLNRIANLVPLTRQRNSAAQNYGFATKKEKYFQSKGGTSSYVLTTQVINEPVWTPDVVKKRQAMLSDVFAEKWELNPSRQSGTDEGLFLLAGRGSSAMGYPIDKDCFLVLKGSRIAPDVTSGLPQNYVEQRKTLLGIGIIQNNVFAEDNVFTSASAAASIILGRSSNGRREWAKLDGRTLAQSGH</sequence>
<evidence type="ECO:0000259" key="3">
    <source>
        <dbReference type="Pfam" id="PF14267"/>
    </source>
</evidence>
<gene>
    <name evidence="4" type="ORF">LKD23_05335</name>
</gene>
<name>A0ABS8F7G8_9FIRM</name>
<dbReference type="Pfam" id="PF14267">
    <property type="entry name" value="DUF4357"/>
    <property type="match status" value="1"/>
</dbReference>